<protein>
    <submittedName>
        <fullName evidence="6">Biliverdin-producing heme oxygenase</fullName>
    </submittedName>
</protein>
<keyword evidence="2 5" id="KW-0479">Metal-binding</keyword>
<dbReference type="GO" id="GO:0004392">
    <property type="term" value="F:heme oxygenase (decyclizing) activity"/>
    <property type="evidence" value="ECO:0007669"/>
    <property type="project" value="InterPro"/>
</dbReference>
<evidence type="ECO:0000256" key="5">
    <source>
        <dbReference type="PIRSR" id="PIRSR000343-2"/>
    </source>
</evidence>
<dbReference type="PIRSF" id="PIRSF000343">
    <property type="entry name" value="Haem_Oase"/>
    <property type="match status" value="1"/>
</dbReference>
<evidence type="ECO:0000256" key="3">
    <source>
        <dbReference type="ARBA" id="ARBA00023004"/>
    </source>
</evidence>
<keyword evidence="7" id="KW-1185">Reference proteome</keyword>
<dbReference type="GO" id="GO:0006788">
    <property type="term" value="P:heme oxidation"/>
    <property type="evidence" value="ECO:0007669"/>
    <property type="project" value="InterPro"/>
</dbReference>
<dbReference type="CDD" id="cd19165">
    <property type="entry name" value="HemeO"/>
    <property type="match status" value="1"/>
</dbReference>
<dbReference type="Gene3D" id="1.20.910.10">
    <property type="entry name" value="Heme oxygenase-like"/>
    <property type="match status" value="1"/>
</dbReference>
<evidence type="ECO:0000313" key="7">
    <source>
        <dbReference type="Proteomes" id="UP000265419"/>
    </source>
</evidence>
<feature type="binding site" description="axial binding residue" evidence="5">
    <location>
        <position position="20"/>
    </location>
    <ligand>
        <name>heme b</name>
        <dbReference type="ChEBI" id="CHEBI:60344"/>
    </ligand>
    <ligandPart>
        <name>Fe</name>
        <dbReference type="ChEBI" id="CHEBI:18248"/>
    </ligandPart>
</feature>
<keyword evidence="1 4" id="KW-0349">Heme</keyword>
<accession>A0A399JE98</accession>
<evidence type="ECO:0000256" key="1">
    <source>
        <dbReference type="ARBA" id="ARBA00022617"/>
    </source>
</evidence>
<dbReference type="Proteomes" id="UP000265419">
    <property type="component" value="Unassembled WGS sequence"/>
</dbReference>
<dbReference type="PRINTS" id="PR00088">
    <property type="entry name" value="HAEMOXYGNASE"/>
</dbReference>
<gene>
    <name evidence="6" type="ORF">DWB68_07560</name>
</gene>
<dbReference type="GO" id="GO:0046872">
    <property type="term" value="F:metal ion binding"/>
    <property type="evidence" value="ECO:0007669"/>
    <property type="project" value="UniProtKB-KW"/>
</dbReference>
<dbReference type="EMBL" id="QQXK01000012">
    <property type="protein sequence ID" value="RII42402.1"/>
    <property type="molecule type" value="Genomic_DNA"/>
</dbReference>
<keyword evidence="3 5" id="KW-0408">Iron</keyword>
<dbReference type="GO" id="GO:0006979">
    <property type="term" value="P:response to oxidative stress"/>
    <property type="evidence" value="ECO:0007669"/>
    <property type="project" value="TreeGrafter"/>
</dbReference>
<dbReference type="InterPro" id="IPR016084">
    <property type="entry name" value="Haem_Oase-like_multi-hlx"/>
</dbReference>
<reference evidence="6 7" key="1">
    <citation type="submission" date="2018-07" db="EMBL/GenBank/DDBJ databases">
        <title>Arthrobacter sp. nov., isolated from raw cow's milk with high bacterial count.</title>
        <authorList>
            <person name="Hahne J."/>
            <person name="Isele D."/>
            <person name="Lipski A."/>
        </authorList>
    </citation>
    <scope>NUCLEOTIDE SEQUENCE [LARGE SCALE GENOMIC DNA]</scope>
    <source>
        <strain evidence="6 7">JZ R-35</strain>
    </source>
</reference>
<sequence>MNTDLSTFSARLRQATRLDHGEAETSAFITELMQGERTGADYVLLLAQYRPLYAALEAATAARRDEACVAELFDPALDRLAAIDADLPRLVEWAGLEEIPAVVNSTLAYARRIEEVGRHEDPSRLVAHHYLRYLGDLSGGLAIGSLVARHYGVPTEMLSMWSFPQIEKPKVYKDRYRELLDQFAEPSREDAVVEEASLGFRLNREVFGDLGRVSPMPVVELA</sequence>
<organism evidence="6 7">
    <name type="scientific">Galactobacter valiniphilus</name>
    <dbReference type="NCBI Taxonomy" id="2676122"/>
    <lineage>
        <taxon>Bacteria</taxon>
        <taxon>Bacillati</taxon>
        <taxon>Actinomycetota</taxon>
        <taxon>Actinomycetes</taxon>
        <taxon>Micrococcales</taxon>
        <taxon>Micrococcaceae</taxon>
        <taxon>Galactobacter</taxon>
    </lineage>
</organism>
<dbReference type="PANTHER" id="PTHR10720:SF0">
    <property type="entry name" value="HEME OXYGENASE"/>
    <property type="match status" value="1"/>
</dbReference>
<evidence type="ECO:0000313" key="6">
    <source>
        <dbReference type="EMBL" id="RII42402.1"/>
    </source>
</evidence>
<evidence type="ECO:0000256" key="2">
    <source>
        <dbReference type="ARBA" id="ARBA00022723"/>
    </source>
</evidence>
<comment type="caution">
    <text evidence="6">The sequence shown here is derived from an EMBL/GenBank/DDBJ whole genome shotgun (WGS) entry which is preliminary data.</text>
</comment>
<dbReference type="PANTHER" id="PTHR10720">
    <property type="entry name" value="HEME OXYGENASE"/>
    <property type="match status" value="1"/>
</dbReference>
<evidence type="ECO:0000256" key="4">
    <source>
        <dbReference type="PIRSR" id="PIRSR000343-1"/>
    </source>
</evidence>
<feature type="binding site" evidence="4">
    <location>
        <position position="13"/>
    </location>
    <ligand>
        <name>heme b</name>
        <dbReference type="ChEBI" id="CHEBI:60344"/>
    </ligand>
</feature>
<dbReference type="InterPro" id="IPR016053">
    <property type="entry name" value="Haem_Oase-like"/>
</dbReference>
<dbReference type="RefSeq" id="WP_119424531.1">
    <property type="nucleotide sequence ID" value="NZ_JBHOFJ010000011.1"/>
</dbReference>
<dbReference type="InterPro" id="IPR002051">
    <property type="entry name" value="Haem_Oase"/>
</dbReference>
<dbReference type="GO" id="GO:0042167">
    <property type="term" value="P:heme catabolic process"/>
    <property type="evidence" value="ECO:0007669"/>
    <property type="project" value="TreeGrafter"/>
</dbReference>
<dbReference type="Pfam" id="PF01126">
    <property type="entry name" value="Heme_oxygenase"/>
    <property type="match status" value="1"/>
</dbReference>
<dbReference type="SUPFAM" id="SSF48613">
    <property type="entry name" value="Heme oxygenase-like"/>
    <property type="match status" value="1"/>
</dbReference>
<dbReference type="GO" id="GO:0020037">
    <property type="term" value="F:heme binding"/>
    <property type="evidence" value="ECO:0007669"/>
    <property type="project" value="TreeGrafter"/>
</dbReference>
<feature type="binding site" evidence="4">
    <location>
        <position position="177"/>
    </location>
    <ligand>
        <name>heme b</name>
        <dbReference type="ChEBI" id="CHEBI:60344"/>
    </ligand>
</feature>
<proteinExistence type="predicted"/>
<name>A0A399JE98_9MICC</name>
<feature type="binding site" evidence="4">
    <location>
        <position position="130"/>
    </location>
    <ligand>
        <name>heme b</name>
        <dbReference type="ChEBI" id="CHEBI:60344"/>
    </ligand>
</feature>
<dbReference type="AlphaFoldDB" id="A0A399JE98"/>